<proteinExistence type="predicted"/>
<comment type="caution">
    <text evidence="2">The sequence shown here is derived from an EMBL/GenBank/DDBJ whole genome shotgun (WGS) entry which is preliminary data.</text>
</comment>
<dbReference type="Gene3D" id="3.40.50.150">
    <property type="entry name" value="Vaccinia Virus protein VP39"/>
    <property type="match status" value="1"/>
</dbReference>
<dbReference type="InterPro" id="IPR029063">
    <property type="entry name" value="SAM-dependent_MTases_sf"/>
</dbReference>
<dbReference type="InterPro" id="IPR041698">
    <property type="entry name" value="Methyltransf_25"/>
</dbReference>
<evidence type="ECO:0000313" key="3">
    <source>
        <dbReference type="Proteomes" id="UP000569914"/>
    </source>
</evidence>
<name>A0A7Y9I3P4_9ACTN</name>
<dbReference type="GO" id="GO:0032259">
    <property type="term" value="P:methylation"/>
    <property type="evidence" value="ECO:0007669"/>
    <property type="project" value="UniProtKB-KW"/>
</dbReference>
<keyword evidence="2" id="KW-0808">Transferase</keyword>
<organism evidence="2 3">
    <name type="scientific">Microlunatus parietis</name>
    <dbReference type="NCBI Taxonomy" id="682979"/>
    <lineage>
        <taxon>Bacteria</taxon>
        <taxon>Bacillati</taxon>
        <taxon>Actinomycetota</taxon>
        <taxon>Actinomycetes</taxon>
        <taxon>Propionibacteriales</taxon>
        <taxon>Propionibacteriaceae</taxon>
        <taxon>Microlunatus</taxon>
    </lineage>
</organism>
<keyword evidence="3" id="KW-1185">Reference proteome</keyword>
<dbReference type="Proteomes" id="UP000569914">
    <property type="component" value="Unassembled WGS sequence"/>
</dbReference>
<evidence type="ECO:0000313" key="2">
    <source>
        <dbReference type="EMBL" id="NYE69426.1"/>
    </source>
</evidence>
<evidence type="ECO:0000259" key="1">
    <source>
        <dbReference type="Pfam" id="PF13649"/>
    </source>
</evidence>
<dbReference type="EMBL" id="JACCBU010000001">
    <property type="protein sequence ID" value="NYE69426.1"/>
    <property type="molecule type" value="Genomic_DNA"/>
</dbReference>
<feature type="domain" description="Methyltransferase" evidence="1">
    <location>
        <begin position="40"/>
        <end position="129"/>
    </location>
</feature>
<dbReference type="CDD" id="cd02440">
    <property type="entry name" value="AdoMet_MTases"/>
    <property type="match status" value="1"/>
</dbReference>
<keyword evidence="2" id="KW-0489">Methyltransferase</keyword>
<dbReference type="Pfam" id="PF13649">
    <property type="entry name" value="Methyltransf_25"/>
    <property type="match status" value="1"/>
</dbReference>
<gene>
    <name evidence="2" type="ORF">BKA15_000755</name>
</gene>
<reference evidence="2 3" key="1">
    <citation type="submission" date="2020-07" db="EMBL/GenBank/DDBJ databases">
        <title>Sequencing the genomes of 1000 actinobacteria strains.</title>
        <authorList>
            <person name="Klenk H.-P."/>
        </authorList>
    </citation>
    <scope>NUCLEOTIDE SEQUENCE [LARGE SCALE GENOMIC DNA]</scope>
    <source>
        <strain evidence="2 3">DSM 22083</strain>
    </source>
</reference>
<dbReference type="GO" id="GO:0008168">
    <property type="term" value="F:methyltransferase activity"/>
    <property type="evidence" value="ECO:0007669"/>
    <property type="project" value="UniProtKB-KW"/>
</dbReference>
<accession>A0A7Y9I3P4</accession>
<dbReference type="AlphaFoldDB" id="A0A7Y9I3P4"/>
<sequence length="221" mass="23770">MSELGILAARFELLQPRFGPGLERCLPLVADLTRASSGPVVELGCGTGSLLAALRARVGDRPRLTGVEADPVLLLLAREVHAVNVIEADFRDTAWLAASRPRVVVAVRALHYPGRDEVADLYRRLAERLPGGATLINADRFGPTVPDRQALAGWQQWWSDARREPRLADAFARRGAEALGAGNAMTIEDHRESLLAAGFGRVAAHHVDPVRGDAVLAATLV</sequence>
<protein>
    <submittedName>
        <fullName evidence="2">Trans-aconitate methyltransferase</fullName>
    </submittedName>
</protein>
<dbReference type="RefSeq" id="WP_179748196.1">
    <property type="nucleotide sequence ID" value="NZ_JACCBU010000001.1"/>
</dbReference>
<dbReference type="SUPFAM" id="SSF53335">
    <property type="entry name" value="S-adenosyl-L-methionine-dependent methyltransferases"/>
    <property type="match status" value="1"/>
</dbReference>